<name>A0A512ND77_9HYPH</name>
<proteinExistence type="predicted"/>
<keyword evidence="1" id="KW-0732">Signal</keyword>
<evidence type="ECO:0000256" key="1">
    <source>
        <dbReference type="SAM" id="SignalP"/>
    </source>
</evidence>
<dbReference type="CDD" id="cd22823">
    <property type="entry name" value="Gal_Rha_Lectin"/>
    <property type="match status" value="1"/>
</dbReference>
<evidence type="ECO:0000313" key="3">
    <source>
        <dbReference type="Proteomes" id="UP000321058"/>
    </source>
</evidence>
<accession>A0A512ND77</accession>
<dbReference type="EMBL" id="BKAJ01000072">
    <property type="protein sequence ID" value="GEP56901.1"/>
    <property type="molecule type" value="Genomic_DNA"/>
</dbReference>
<feature type="chain" id="PRO_5021909370" evidence="1">
    <location>
        <begin position="30"/>
        <end position="155"/>
    </location>
</feature>
<dbReference type="AlphaFoldDB" id="A0A512ND77"/>
<reference evidence="2 3" key="1">
    <citation type="submission" date="2019-07" db="EMBL/GenBank/DDBJ databases">
        <title>Whole genome shotgun sequence of Reyranella soli NBRC 108950.</title>
        <authorList>
            <person name="Hosoyama A."/>
            <person name="Uohara A."/>
            <person name="Ohji S."/>
            <person name="Ichikawa N."/>
        </authorList>
    </citation>
    <scope>NUCLEOTIDE SEQUENCE [LARGE SCALE GENOMIC DNA]</scope>
    <source>
        <strain evidence="2 3">NBRC 108950</strain>
    </source>
</reference>
<dbReference type="RefSeq" id="WP_170303213.1">
    <property type="nucleotide sequence ID" value="NZ_BKAJ01000072.1"/>
</dbReference>
<dbReference type="InterPro" id="IPR043159">
    <property type="entry name" value="Lectin_gal-bd_sf"/>
</dbReference>
<protein>
    <submittedName>
        <fullName evidence="2">Uncharacterized protein</fullName>
    </submittedName>
</protein>
<keyword evidence="3" id="KW-1185">Reference proteome</keyword>
<feature type="signal peptide" evidence="1">
    <location>
        <begin position="1"/>
        <end position="29"/>
    </location>
</feature>
<evidence type="ECO:0000313" key="2">
    <source>
        <dbReference type="EMBL" id="GEP56901.1"/>
    </source>
</evidence>
<comment type="caution">
    <text evidence="2">The sequence shown here is derived from an EMBL/GenBank/DDBJ whole genome shotgun (WGS) entry which is preliminary data.</text>
</comment>
<dbReference type="Gene3D" id="2.60.120.740">
    <property type="match status" value="1"/>
</dbReference>
<dbReference type="Proteomes" id="UP000321058">
    <property type="component" value="Unassembled WGS sequence"/>
</dbReference>
<sequence length="155" mass="16386">MAQASIKRIIGPLVAALLLLAVGMSPAAAQITIPLPGSGGGIQIGPQQQQQDQPRYQDQNPTYGGGVSIRVLGAAYGNNCAGNVSTNVSGDLARQCQGRDYCVYRVDSRQIGDPRPGCPKDYHARYMCRDGGNERHASASAEASGQSIVLDCRRQ</sequence>
<organism evidence="2 3">
    <name type="scientific">Reyranella soli</name>
    <dbReference type="NCBI Taxonomy" id="1230389"/>
    <lineage>
        <taxon>Bacteria</taxon>
        <taxon>Pseudomonadati</taxon>
        <taxon>Pseudomonadota</taxon>
        <taxon>Alphaproteobacteria</taxon>
        <taxon>Hyphomicrobiales</taxon>
        <taxon>Reyranellaceae</taxon>
        <taxon>Reyranella</taxon>
    </lineage>
</organism>
<gene>
    <name evidence="2" type="ORF">RSO01_40670</name>
</gene>